<dbReference type="WBParaSite" id="maker-unitig_23935-snap-gene-0.2-mRNA-1">
    <property type="protein sequence ID" value="maker-unitig_23935-snap-gene-0.2-mRNA-1"/>
    <property type="gene ID" value="maker-unitig_23935-snap-gene-0.2"/>
</dbReference>
<dbReference type="InterPro" id="IPR015915">
    <property type="entry name" value="Kelch-typ_b-propeller"/>
</dbReference>
<evidence type="ECO:0000256" key="5">
    <source>
        <dbReference type="ARBA" id="ARBA00022840"/>
    </source>
</evidence>
<keyword evidence="6" id="KW-1185">Reference proteome</keyword>
<keyword evidence="5" id="KW-0067">ATP-binding</keyword>
<dbReference type="GO" id="GO:0005324">
    <property type="term" value="F:long-chain fatty acid transmembrane transporter activity"/>
    <property type="evidence" value="ECO:0007669"/>
    <property type="project" value="TreeGrafter"/>
</dbReference>
<evidence type="ECO:0000256" key="2">
    <source>
        <dbReference type="ARBA" id="ARBA00022441"/>
    </source>
</evidence>
<evidence type="ECO:0000313" key="7">
    <source>
        <dbReference type="WBParaSite" id="maker-unitig_23935-snap-gene-0.2-mRNA-1"/>
    </source>
</evidence>
<dbReference type="PANTHER" id="PTHR43107:SF15">
    <property type="entry name" value="FATTY ACID TRANSPORT PROTEIN 3, ISOFORM A"/>
    <property type="match status" value="1"/>
</dbReference>
<evidence type="ECO:0000313" key="6">
    <source>
        <dbReference type="Proteomes" id="UP000095280"/>
    </source>
</evidence>
<sequence length="676" mass="71865">VDPVWRTVAPMRNRRCRHGVAALGDKIYVAGGYDGLHFSTRWTTNEWTLAASLNALRSRGCLTATWGKLYAIGSVEGVRRGVEGLGGGAAAHRAHEGGVGVGVLPPRCGLAVSYSAPMLALARGSPVSAAATAPGSPAAGNSANSSANLETMAASVRLPELLGHRNVHDNNIDPGSAVADAIRHCYSPRLALVAGGVAGYWLAASSSCSFAVLSSIAVAFVAYALAGGWRYLRAAVLTFPRDFRAARCLLGTLGALRRMTRLRLGIVQLFAETVAKQPEAVCFRYEDEVANLLLETGHSPGQVVALFARVASGIRLSVAGHGQGRSLVHCLRAAEASSMLFGAELAPAVKEVAASLAEMRLYRFGDGHGVEESLDGVNDFDKMLAGASGQMARGSSFGRDSTKDRLHHGAAQGRCDLSPSIRHDGQHCVGIILNIGPSDSVYDCLPLYHTAGASSALARRSCAAPLLLSGGSSPRPRSGKIAFKYNGRSTSGELCRYLLAQPSRPSDQGHRLRLMFGNGLRAADLAREFQRRFGVSNRWASFMGATESNCNLINLDNTRHRRLGLSLKLVKVDQEHRRAAAPPVHRTVQLAGVGEPGETRRAGIVRGDLLRDIDGYVSKAATEKKVLRNVLRQGDAYFSTGDVAVHGRAGIRVLPWTGPGDRLFRLGRGRTCPPPR</sequence>
<organism evidence="6 7">
    <name type="scientific">Macrostomum lignano</name>
    <dbReference type="NCBI Taxonomy" id="282301"/>
    <lineage>
        <taxon>Eukaryota</taxon>
        <taxon>Metazoa</taxon>
        <taxon>Spiralia</taxon>
        <taxon>Lophotrochozoa</taxon>
        <taxon>Platyhelminthes</taxon>
        <taxon>Rhabditophora</taxon>
        <taxon>Macrostomorpha</taxon>
        <taxon>Macrostomida</taxon>
        <taxon>Macrostomidae</taxon>
        <taxon>Macrostomum</taxon>
    </lineage>
</organism>
<dbReference type="GO" id="GO:0005886">
    <property type="term" value="C:plasma membrane"/>
    <property type="evidence" value="ECO:0007669"/>
    <property type="project" value="TreeGrafter"/>
</dbReference>
<dbReference type="Gene3D" id="2.120.10.80">
    <property type="entry name" value="Kelch-type beta propeller"/>
    <property type="match status" value="1"/>
</dbReference>
<dbReference type="Proteomes" id="UP000095280">
    <property type="component" value="Unplaced"/>
</dbReference>
<dbReference type="PANTHER" id="PTHR43107">
    <property type="entry name" value="LONG-CHAIN FATTY ACID TRANSPORT PROTEIN"/>
    <property type="match status" value="1"/>
</dbReference>
<dbReference type="Gene3D" id="3.40.50.12780">
    <property type="entry name" value="N-terminal domain of ligase-like"/>
    <property type="match status" value="1"/>
</dbReference>
<protein>
    <submittedName>
        <fullName evidence="7">Lipase_3 domain-containing protein</fullName>
    </submittedName>
</protein>
<dbReference type="GO" id="GO:0005789">
    <property type="term" value="C:endoplasmic reticulum membrane"/>
    <property type="evidence" value="ECO:0007669"/>
    <property type="project" value="TreeGrafter"/>
</dbReference>
<evidence type="ECO:0000256" key="1">
    <source>
        <dbReference type="ARBA" id="ARBA00006432"/>
    </source>
</evidence>
<dbReference type="SUPFAM" id="SSF56801">
    <property type="entry name" value="Acetyl-CoA synthetase-like"/>
    <property type="match status" value="1"/>
</dbReference>
<dbReference type="GO" id="GO:0044539">
    <property type="term" value="P:long-chain fatty acid import into cell"/>
    <property type="evidence" value="ECO:0007669"/>
    <property type="project" value="TreeGrafter"/>
</dbReference>
<keyword evidence="3" id="KW-0436">Ligase</keyword>
<evidence type="ECO:0000256" key="3">
    <source>
        <dbReference type="ARBA" id="ARBA00022598"/>
    </source>
</evidence>
<keyword evidence="4" id="KW-0547">Nucleotide-binding</keyword>
<dbReference type="InterPro" id="IPR042099">
    <property type="entry name" value="ANL_N_sf"/>
</dbReference>
<proteinExistence type="inferred from homology"/>
<comment type="similarity">
    <text evidence="1">Belongs to the ATP-dependent AMP-binding enzyme family.</text>
</comment>
<keyword evidence="2" id="KW-0880">Kelch repeat</keyword>
<dbReference type="GO" id="GO:0004467">
    <property type="term" value="F:long-chain fatty acid-CoA ligase activity"/>
    <property type="evidence" value="ECO:0007669"/>
    <property type="project" value="TreeGrafter"/>
</dbReference>
<dbReference type="SMART" id="SM00612">
    <property type="entry name" value="Kelch"/>
    <property type="match status" value="1"/>
</dbReference>
<dbReference type="Pfam" id="PF01344">
    <property type="entry name" value="Kelch_1"/>
    <property type="match status" value="1"/>
</dbReference>
<dbReference type="AlphaFoldDB" id="A0A1I8F7S7"/>
<dbReference type="InterPro" id="IPR006652">
    <property type="entry name" value="Kelch_1"/>
</dbReference>
<accession>A0A1I8F7S7</accession>
<evidence type="ECO:0000256" key="4">
    <source>
        <dbReference type="ARBA" id="ARBA00022741"/>
    </source>
</evidence>
<name>A0A1I8F7S7_9PLAT</name>
<dbReference type="SUPFAM" id="SSF117281">
    <property type="entry name" value="Kelch motif"/>
    <property type="match status" value="1"/>
</dbReference>
<dbReference type="GO" id="GO:0005524">
    <property type="term" value="F:ATP binding"/>
    <property type="evidence" value="ECO:0007669"/>
    <property type="project" value="UniProtKB-KW"/>
</dbReference>
<reference evidence="7" key="1">
    <citation type="submission" date="2016-11" db="UniProtKB">
        <authorList>
            <consortium name="WormBaseParasite"/>
        </authorList>
    </citation>
    <scope>IDENTIFICATION</scope>
</reference>